<dbReference type="InterPro" id="IPR019286">
    <property type="entry name" value="DUF2339_TM"/>
</dbReference>
<feature type="transmembrane region" description="Helical" evidence="2">
    <location>
        <begin position="502"/>
        <end position="520"/>
    </location>
</feature>
<feature type="transmembrane region" description="Helical" evidence="2">
    <location>
        <begin position="231"/>
        <end position="248"/>
    </location>
</feature>
<feature type="transmembrane region" description="Helical" evidence="2">
    <location>
        <begin position="850"/>
        <end position="867"/>
    </location>
</feature>
<feature type="transmembrane region" description="Helical" evidence="2">
    <location>
        <begin position="335"/>
        <end position="354"/>
    </location>
</feature>
<dbReference type="RefSeq" id="WP_145618099.1">
    <property type="nucleotide sequence ID" value="NZ_JAYNFR010000103.1"/>
</dbReference>
<feature type="transmembrane region" description="Helical" evidence="2">
    <location>
        <begin position="197"/>
        <end position="219"/>
    </location>
</feature>
<feature type="transmembrane region" description="Helical" evidence="2">
    <location>
        <begin position="254"/>
        <end position="273"/>
    </location>
</feature>
<organism evidence="3 4">
    <name type="scientific">Nitrospirillum amazonense</name>
    <dbReference type="NCBI Taxonomy" id="28077"/>
    <lineage>
        <taxon>Bacteria</taxon>
        <taxon>Pseudomonadati</taxon>
        <taxon>Pseudomonadota</taxon>
        <taxon>Alphaproteobacteria</taxon>
        <taxon>Rhodospirillales</taxon>
        <taxon>Azospirillaceae</taxon>
        <taxon>Nitrospirillum</taxon>
    </lineage>
</organism>
<name>A0A560FW07_9PROT</name>
<feature type="transmembrane region" description="Helical" evidence="2">
    <location>
        <begin position="280"/>
        <end position="298"/>
    </location>
</feature>
<comment type="caution">
    <text evidence="3">The sequence shown here is derived from an EMBL/GenBank/DDBJ whole genome shotgun (WGS) entry which is preliminary data.</text>
</comment>
<sequence>MAFLVFIVLMVALWALIRSERSERRLAELNARLEALTHRLSQLDGGAQPAQPAVAPPPAPALPASVPPPGPVAPPPPAPIPKAVSQPASRPAAPSLEQALGTRWLVWLGALAVALAGVFLAKYAVDQGLLGPAVRLTLGGLFGAVLVTAGDVMRGRAGDTTTTKAPLSAASIPAALTAAGLAIAFACIYAAHALHGLIGAGATFAGLGALSAVAFLLALRHGGGDGLSPGAFIALLGLGGGLAVPALVPSDHPSAWALFGYLALLNTATLAVSWRLPATWLGLPVLAGAALWVVTAAAHNAEAAPIVLFLVALSSAGLGFGLLDLRREQPVVTDAWIVAALGGLPMVLDWLLLVATDYDAAGVAGLAALALLAVTTARAPSHRPEVTEGLAPIAALLVTLALAQGYTVRTAGLSYPAQLGVAAAFGLGFAAAGLRALTGTHRLPRAWAWGAALPLVGLAWAGWTFDHTGALPDLAWAGAAVALAGGMAWAAAWAGRADRPQPVPGAFVLAALALAGLALAALLRTSWLTAAVSLLVPVAALIENRTTASPLANALRRGSVAVAVVVVARLTLNPWLLDYPLNGTSPLNWLLWGYGVPAVACTAGTWLLRQRRDDRPAQGLAAAALVLGLLFACLEIQVMQTGSLASDPFALLPTSLRSVLFLAVALVLTGRAGSTAGLFAHPVAHPVAHWGARILVRVAAAQVVLVQLGVLNPLWAVEPVGPWPVFNLLLLVYALPALLFGLVAWRREAGLARRVLVILVLVLAFTWVSLEVRQAFHGSTLTLWAHGGERTDAEWYSYSAAWLAFALVLLALGVRTRRADLRYASLAVLLVTVLKVFLSDMADLTGLLRILSFLGLGLCLMGIGYVYQRVVFAPARVPANPTPGETP</sequence>
<feature type="compositionally biased region" description="Pro residues" evidence="1">
    <location>
        <begin position="54"/>
        <end position="80"/>
    </location>
</feature>
<gene>
    <name evidence="3" type="ORF">FBZ88_109225</name>
</gene>
<evidence type="ECO:0000313" key="3">
    <source>
        <dbReference type="EMBL" id="TWB25826.1"/>
    </source>
</evidence>
<feature type="transmembrane region" description="Helical" evidence="2">
    <location>
        <begin position="104"/>
        <end position="125"/>
    </location>
</feature>
<feature type="transmembrane region" description="Helical" evidence="2">
    <location>
        <begin position="821"/>
        <end position="838"/>
    </location>
</feature>
<feature type="transmembrane region" description="Helical" evidence="2">
    <location>
        <begin position="172"/>
        <end position="191"/>
    </location>
</feature>
<feature type="transmembrane region" description="Helical" evidence="2">
    <location>
        <begin position="796"/>
        <end position="814"/>
    </location>
</feature>
<feature type="transmembrane region" description="Helical" evidence="2">
    <location>
        <begin position="446"/>
        <end position="463"/>
    </location>
</feature>
<dbReference type="PANTHER" id="PTHR38434:SF1">
    <property type="entry name" value="BLL2549 PROTEIN"/>
    <property type="match status" value="1"/>
</dbReference>
<dbReference type="InterPro" id="IPR014600">
    <property type="entry name" value="UCP035905_mem"/>
</dbReference>
<accession>A0A560FW07</accession>
<feature type="transmembrane region" description="Helical" evidence="2">
    <location>
        <begin position="659"/>
        <end position="682"/>
    </location>
</feature>
<keyword evidence="2" id="KW-1133">Transmembrane helix</keyword>
<feature type="transmembrane region" description="Helical" evidence="2">
    <location>
        <begin position="589"/>
        <end position="608"/>
    </location>
</feature>
<evidence type="ECO:0000256" key="2">
    <source>
        <dbReference type="SAM" id="Phobius"/>
    </source>
</evidence>
<feature type="transmembrane region" description="Helical" evidence="2">
    <location>
        <begin position="755"/>
        <end position="776"/>
    </location>
</feature>
<dbReference type="AlphaFoldDB" id="A0A560FW07"/>
<feature type="transmembrane region" description="Helical" evidence="2">
    <location>
        <begin position="694"/>
        <end position="717"/>
    </location>
</feature>
<keyword evidence="4" id="KW-1185">Reference proteome</keyword>
<proteinExistence type="predicted"/>
<protein>
    <submittedName>
        <fullName evidence="3">Putative membrane protein</fullName>
    </submittedName>
</protein>
<feature type="transmembrane region" description="Helical" evidence="2">
    <location>
        <begin position="413"/>
        <end position="434"/>
    </location>
</feature>
<feature type="transmembrane region" description="Helical" evidence="2">
    <location>
        <begin position="304"/>
        <end position="323"/>
    </location>
</feature>
<evidence type="ECO:0000313" key="4">
    <source>
        <dbReference type="Proteomes" id="UP000316545"/>
    </source>
</evidence>
<dbReference type="PANTHER" id="PTHR38434">
    <property type="entry name" value="BLL2549 PROTEIN"/>
    <property type="match status" value="1"/>
</dbReference>
<dbReference type="PIRSF" id="PIRSF035905">
    <property type="entry name" value="UCP035905_mp"/>
    <property type="match status" value="1"/>
</dbReference>
<dbReference type="EMBL" id="VITO01000009">
    <property type="protein sequence ID" value="TWB25826.1"/>
    <property type="molecule type" value="Genomic_DNA"/>
</dbReference>
<keyword evidence="2" id="KW-0812">Transmembrane</keyword>
<evidence type="ECO:0000256" key="1">
    <source>
        <dbReference type="SAM" id="MobiDB-lite"/>
    </source>
</evidence>
<feature type="transmembrane region" description="Helical" evidence="2">
    <location>
        <begin position="723"/>
        <end position="743"/>
    </location>
</feature>
<feature type="transmembrane region" description="Helical" evidence="2">
    <location>
        <begin position="360"/>
        <end position="377"/>
    </location>
</feature>
<feature type="transmembrane region" description="Helical" evidence="2">
    <location>
        <begin position="620"/>
        <end position="639"/>
    </location>
</feature>
<dbReference type="Pfam" id="PF10101">
    <property type="entry name" value="DUF2339"/>
    <property type="match status" value="1"/>
</dbReference>
<feature type="transmembrane region" description="Helical" evidence="2">
    <location>
        <begin position="389"/>
        <end position="407"/>
    </location>
</feature>
<dbReference type="Proteomes" id="UP000316545">
    <property type="component" value="Unassembled WGS sequence"/>
</dbReference>
<feature type="region of interest" description="Disordered" evidence="1">
    <location>
        <begin position="45"/>
        <end position="88"/>
    </location>
</feature>
<feature type="transmembrane region" description="Helical" evidence="2">
    <location>
        <begin position="475"/>
        <end position="495"/>
    </location>
</feature>
<reference evidence="3 4" key="1">
    <citation type="submission" date="2019-06" db="EMBL/GenBank/DDBJ databases">
        <title>Genomic Encyclopedia of Type Strains, Phase IV (KMG-V): Genome sequencing to study the core and pangenomes of soil and plant-associated prokaryotes.</title>
        <authorList>
            <person name="Whitman W."/>
        </authorList>
    </citation>
    <scope>NUCLEOTIDE SEQUENCE [LARGE SCALE GENOMIC DNA]</scope>
    <source>
        <strain evidence="3 4">BR 11865</strain>
    </source>
</reference>
<keyword evidence="2" id="KW-0472">Membrane</keyword>